<evidence type="ECO:0000256" key="17">
    <source>
        <dbReference type="ARBA" id="ARBA00048679"/>
    </source>
</evidence>
<dbReference type="GO" id="GO:0005886">
    <property type="term" value="C:plasma membrane"/>
    <property type="evidence" value="ECO:0007669"/>
    <property type="project" value="UniProtKB-SubCell"/>
</dbReference>
<evidence type="ECO:0000256" key="4">
    <source>
        <dbReference type="ARBA" id="ARBA00022527"/>
    </source>
</evidence>
<keyword evidence="5" id="KW-0597">Phosphoprotein</keyword>
<keyword evidence="15" id="KW-0325">Glycoprotein</keyword>
<feature type="transmembrane region" description="Helical" evidence="20">
    <location>
        <begin position="281"/>
        <end position="304"/>
    </location>
</feature>
<evidence type="ECO:0000256" key="14">
    <source>
        <dbReference type="ARBA" id="ARBA00023170"/>
    </source>
</evidence>
<evidence type="ECO:0000256" key="20">
    <source>
        <dbReference type="SAM" id="Phobius"/>
    </source>
</evidence>
<evidence type="ECO:0000256" key="6">
    <source>
        <dbReference type="ARBA" id="ARBA00022679"/>
    </source>
</evidence>
<keyword evidence="14 22" id="KW-0675">Receptor</keyword>
<evidence type="ECO:0000256" key="12">
    <source>
        <dbReference type="ARBA" id="ARBA00022989"/>
    </source>
</evidence>
<keyword evidence="23" id="KW-1185">Reference proteome</keyword>
<comment type="catalytic activity">
    <reaction evidence="16">
        <text>L-threonyl-[protein] + ATP = O-phospho-L-threonyl-[protein] + ADP + H(+)</text>
        <dbReference type="Rhea" id="RHEA:46608"/>
        <dbReference type="Rhea" id="RHEA-COMP:11060"/>
        <dbReference type="Rhea" id="RHEA-COMP:11605"/>
        <dbReference type="ChEBI" id="CHEBI:15378"/>
        <dbReference type="ChEBI" id="CHEBI:30013"/>
        <dbReference type="ChEBI" id="CHEBI:30616"/>
        <dbReference type="ChEBI" id="CHEBI:61977"/>
        <dbReference type="ChEBI" id="CHEBI:456216"/>
        <dbReference type="EC" id="2.7.11.1"/>
    </reaction>
</comment>
<evidence type="ECO:0000256" key="19">
    <source>
        <dbReference type="SAM" id="MobiDB-lite"/>
    </source>
</evidence>
<dbReference type="Proteomes" id="UP001163823">
    <property type="component" value="Chromosome 14"/>
</dbReference>
<feature type="binding site" evidence="18">
    <location>
        <position position="380"/>
    </location>
    <ligand>
        <name>ATP</name>
        <dbReference type="ChEBI" id="CHEBI:30616"/>
    </ligand>
</feature>
<evidence type="ECO:0000259" key="21">
    <source>
        <dbReference type="PROSITE" id="PS50011"/>
    </source>
</evidence>
<evidence type="ECO:0000256" key="15">
    <source>
        <dbReference type="ARBA" id="ARBA00023180"/>
    </source>
</evidence>
<keyword evidence="11 18" id="KW-0067">ATP-binding</keyword>
<accession>A0AAD7KP76</accession>
<dbReference type="InterPro" id="IPR011009">
    <property type="entry name" value="Kinase-like_dom_sf"/>
</dbReference>
<evidence type="ECO:0000256" key="5">
    <source>
        <dbReference type="ARBA" id="ARBA00022553"/>
    </source>
</evidence>
<evidence type="ECO:0000256" key="1">
    <source>
        <dbReference type="ARBA" id="ARBA00004251"/>
    </source>
</evidence>
<evidence type="ECO:0000313" key="23">
    <source>
        <dbReference type="Proteomes" id="UP001163823"/>
    </source>
</evidence>
<dbReference type="PROSITE" id="PS50011">
    <property type="entry name" value="PROTEIN_KINASE_DOM"/>
    <property type="match status" value="1"/>
</dbReference>
<evidence type="ECO:0000256" key="7">
    <source>
        <dbReference type="ARBA" id="ARBA00022692"/>
    </source>
</evidence>
<dbReference type="Pfam" id="PF14380">
    <property type="entry name" value="WAK_assoc"/>
    <property type="match status" value="1"/>
</dbReference>
<evidence type="ECO:0000256" key="16">
    <source>
        <dbReference type="ARBA" id="ARBA00047899"/>
    </source>
</evidence>
<name>A0AAD7KP76_QUISA</name>
<keyword evidence="6" id="KW-0808">Transferase</keyword>
<dbReference type="PANTHER" id="PTHR46008">
    <property type="entry name" value="LEAF RUST 10 DISEASE-RESISTANCE LOCUS RECEPTOR-LIKE PROTEIN KINASE-LIKE 1.4"/>
    <property type="match status" value="1"/>
</dbReference>
<evidence type="ECO:0000313" key="22">
    <source>
        <dbReference type="EMBL" id="KAJ7943116.1"/>
    </source>
</evidence>
<dbReference type="Pfam" id="PF00069">
    <property type="entry name" value="Pkinase"/>
    <property type="match status" value="1"/>
</dbReference>
<dbReference type="Gene3D" id="3.30.200.20">
    <property type="entry name" value="Phosphorylase Kinase, domain 1"/>
    <property type="match status" value="1"/>
</dbReference>
<dbReference type="GO" id="GO:0005524">
    <property type="term" value="F:ATP binding"/>
    <property type="evidence" value="ECO:0007669"/>
    <property type="project" value="UniProtKB-UniRule"/>
</dbReference>
<dbReference type="GO" id="GO:0004674">
    <property type="term" value="F:protein serine/threonine kinase activity"/>
    <property type="evidence" value="ECO:0007669"/>
    <property type="project" value="UniProtKB-KW"/>
</dbReference>
<dbReference type="GO" id="GO:0030247">
    <property type="term" value="F:polysaccharide binding"/>
    <property type="evidence" value="ECO:0007669"/>
    <property type="project" value="InterPro"/>
</dbReference>
<dbReference type="PROSITE" id="PS00107">
    <property type="entry name" value="PROTEIN_KINASE_ATP"/>
    <property type="match status" value="1"/>
</dbReference>
<keyword evidence="7 20" id="KW-0812">Transmembrane</keyword>
<evidence type="ECO:0000256" key="3">
    <source>
        <dbReference type="ARBA" id="ARBA00022475"/>
    </source>
</evidence>
<dbReference type="EC" id="2.7.11.1" evidence="2"/>
<evidence type="ECO:0000256" key="9">
    <source>
        <dbReference type="ARBA" id="ARBA00022741"/>
    </source>
</evidence>
<sequence>MNQKGFISPSCPLTSLLFYIICFSLLTKFTLFAVDPQFDACRSQNRTCGDGQNISFPFYILGQQESYCGYPGFEVSCNKNGNPILKLSYTQYIIRQIFYNNQSLRVSNAAFSMSNTNEDACIGPTQNISFPTERFKFDSSQNDIFLFYDCNSSSLPKNLLEYAIGCPKEKQKGTVLALYGEELNFSYAYENCKGGMVETKVEGGFGNEIDRIGEALRRGFVLKWTASDCNMCTASGGWCGFNETFYQFKCYCPDRPHSSDCSPVSEAKDSRTMKVKRALKLGLGLGLGIGSLIIMISLLILWQYKRKHASSDFQSRNTNSDPSSNSDLETGSFYFGVLVFSYSELEEATNNFDHNKELGDGGFGTVYHGKLRDGREVAVKRLYENNYRRVEQFMNEVKILTLLRHKNLVSLYGCTSWHSRELLLVYEYIPNGTIADHIHGDYAKPGSPPWSIRMKIAIETASALAYLHASDIVHRDVKTNNILLDNNYCVKVADFGLSRLFPNHVTHISTAPQGTPGYVDPEYHQCYQLTSKSDVYSFGVVLIELISSMPAVDITRHRHEINLANLAITKIQKSAFNELVDPTLGFESDNEVKRMTISVGELAFQCLQQDKEMRPSMDEVLQVLKRIESRNDDDPENLEETDFHDRGIANSVQPPPPPSPDCDEAGLLKNMKLPPPSPNTVTDKWDSKSTTANSSG</sequence>
<dbReference type="Pfam" id="PF13947">
    <property type="entry name" value="GUB_WAK_bind"/>
    <property type="match status" value="1"/>
</dbReference>
<proteinExistence type="predicted"/>
<dbReference type="InterPro" id="IPR008271">
    <property type="entry name" value="Ser/Thr_kinase_AS"/>
</dbReference>
<dbReference type="SUPFAM" id="SSF56112">
    <property type="entry name" value="Protein kinase-like (PK-like)"/>
    <property type="match status" value="1"/>
</dbReference>
<evidence type="ECO:0000256" key="13">
    <source>
        <dbReference type="ARBA" id="ARBA00023136"/>
    </source>
</evidence>
<evidence type="ECO:0000256" key="8">
    <source>
        <dbReference type="ARBA" id="ARBA00022729"/>
    </source>
</evidence>
<organism evidence="22 23">
    <name type="scientific">Quillaja saponaria</name>
    <name type="common">Soap bark tree</name>
    <dbReference type="NCBI Taxonomy" id="32244"/>
    <lineage>
        <taxon>Eukaryota</taxon>
        <taxon>Viridiplantae</taxon>
        <taxon>Streptophyta</taxon>
        <taxon>Embryophyta</taxon>
        <taxon>Tracheophyta</taxon>
        <taxon>Spermatophyta</taxon>
        <taxon>Magnoliopsida</taxon>
        <taxon>eudicotyledons</taxon>
        <taxon>Gunneridae</taxon>
        <taxon>Pentapetalae</taxon>
        <taxon>rosids</taxon>
        <taxon>fabids</taxon>
        <taxon>Fabales</taxon>
        <taxon>Quillajaceae</taxon>
        <taxon>Quillaja</taxon>
    </lineage>
</organism>
<dbReference type="KEGG" id="qsa:O6P43_032707"/>
<keyword evidence="10 22" id="KW-0418">Kinase</keyword>
<dbReference type="EMBL" id="JARAOO010000014">
    <property type="protein sequence ID" value="KAJ7943116.1"/>
    <property type="molecule type" value="Genomic_DNA"/>
</dbReference>
<dbReference type="InterPro" id="IPR000719">
    <property type="entry name" value="Prot_kinase_dom"/>
</dbReference>
<evidence type="ECO:0000256" key="11">
    <source>
        <dbReference type="ARBA" id="ARBA00022840"/>
    </source>
</evidence>
<keyword evidence="8" id="KW-0732">Signal</keyword>
<comment type="caution">
    <text evidence="22">The sequence shown here is derived from an EMBL/GenBank/DDBJ whole genome shotgun (WGS) entry which is preliminary data.</text>
</comment>
<feature type="transmembrane region" description="Helical" evidence="20">
    <location>
        <begin position="16"/>
        <end position="34"/>
    </location>
</feature>
<dbReference type="PANTHER" id="PTHR46008:SF2">
    <property type="entry name" value="LEAF RUST 10 DISEASE-RESISTANCE LOCUS RECEPTOR-LIKE PROTEIN KINASE-LIKE 1.4"/>
    <property type="match status" value="1"/>
</dbReference>
<keyword evidence="3" id="KW-1003">Cell membrane</keyword>
<evidence type="ECO:0000256" key="2">
    <source>
        <dbReference type="ARBA" id="ARBA00012513"/>
    </source>
</evidence>
<dbReference type="FunFam" id="3.30.200.20:FF:000214">
    <property type="entry name" value="WAK1-OsWAK receptor-like cytoplasmic kinase (OsWAK-RLCK)"/>
    <property type="match status" value="1"/>
</dbReference>
<keyword evidence="12 20" id="KW-1133">Transmembrane helix</keyword>
<dbReference type="FunFam" id="1.10.510.10:FF:000161">
    <property type="entry name" value="Wall-associated receptor kinase-like 20"/>
    <property type="match status" value="1"/>
</dbReference>
<dbReference type="InterPro" id="IPR017441">
    <property type="entry name" value="Protein_kinase_ATP_BS"/>
</dbReference>
<protein>
    <recommendedName>
        <fullName evidence="2">non-specific serine/threonine protein kinase</fullName>
        <ecNumber evidence="2">2.7.11.1</ecNumber>
    </recommendedName>
</protein>
<dbReference type="InterPro" id="IPR025287">
    <property type="entry name" value="WAK_GUB"/>
</dbReference>
<feature type="region of interest" description="Disordered" evidence="19">
    <location>
        <begin position="627"/>
        <end position="696"/>
    </location>
</feature>
<keyword evidence="9 18" id="KW-0547">Nucleotide-binding</keyword>
<comment type="catalytic activity">
    <reaction evidence="17">
        <text>L-seryl-[protein] + ATP = O-phospho-L-seryl-[protein] + ADP + H(+)</text>
        <dbReference type="Rhea" id="RHEA:17989"/>
        <dbReference type="Rhea" id="RHEA-COMP:9863"/>
        <dbReference type="Rhea" id="RHEA-COMP:11604"/>
        <dbReference type="ChEBI" id="CHEBI:15378"/>
        <dbReference type="ChEBI" id="CHEBI:29999"/>
        <dbReference type="ChEBI" id="CHEBI:30616"/>
        <dbReference type="ChEBI" id="CHEBI:83421"/>
        <dbReference type="ChEBI" id="CHEBI:456216"/>
        <dbReference type="EC" id="2.7.11.1"/>
    </reaction>
</comment>
<feature type="domain" description="Protein kinase" evidence="21">
    <location>
        <begin position="352"/>
        <end position="627"/>
    </location>
</feature>
<dbReference type="AlphaFoldDB" id="A0AAD7KP76"/>
<dbReference type="PROSITE" id="PS00108">
    <property type="entry name" value="PROTEIN_KINASE_ST"/>
    <property type="match status" value="1"/>
</dbReference>
<evidence type="ECO:0000256" key="10">
    <source>
        <dbReference type="ARBA" id="ARBA00022777"/>
    </source>
</evidence>
<dbReference type="Gene3D" id="1.10.510.10">
    <property type="entry name" value="Transferase(Phosphotransferase) domain 1"/>
    <property type="match status" value="1"/>
</dbReference>
<evidence type="ECO:0000256" key="18">
    <source>
        <dbReference type="PROSITE-ProRule" id="PRU10141"/>
    </source>
</evidence>
<dbReference type="InterPro" id="IPR032872">
    <property type="entry name" value="WAK_assoc_C"/>
</dbReference>
<gene>
    <name evidence="22" type="ORF">O6P43_032707</name>
</gene>
<dbReference type="SMART" id="SM00220">
    <property type="entry name" value="S_TKc"/>
    <property type="match status" value="1"/>
</dbReference>
<keyword evidence="4" id="KW-0723">Serine/threonine-protein kinase</keyword>
<comment type="subcellular location">
    <subcellularLocation>
        <location evidence="1">Cell membrane</location>
        <topology evidence="1">Single-pass type I membrane protein</topology>
    </subcellularLocation>
</comment>
<reference evidence="22" key="1">
    <citation type="journal article" date="2023" name="Science">
        <title>Elucidation of the pathway for biosynthesis of saponin adjuvants from the soapbark tree.</title>
        <authorList>
            <person name="Reed J."/>
            <person name="Orme A."/>
            <person name="El-Demerdash A."/>
            <person name="Owen C."/>
            <person name="Martin L.B.B."/>
            <person name="Misra R.C."/>
            <person name="Kikuchi S."/>
            <person name="Rejzek M."/>
            <person name="Martin A.C."/>
            <person name="Harkess A."/>
            <person name="Leebens-Mack J."/>
            <person name="Louveau T."/>
            <person name="Stephenson M.J."/>
            <person name="Osbourn A."/>
        </authorList>
    </citation>
    <scope>NUCLEOTIDE SEQUENCE</scope>
    <source>
        <strain evidence="22">S10</strain>
    </source>
</reference>
<keyword evidence="13 20" id="KW-0472">Membrane</keyword>